<dbReference type="PANTHER" id="PTHR10556">
    <property type="entry name" value="3-OXO-5-ALPHA-STEROID 4-DEHYDROGENASE"/>
    <property type="match status" value="1"/>
</dbReference>
<keyword evidence="11" id="KW-0443">Lipid metabolism</keyword>
<evidence type="ECO:0000256" key="1">
    <source>
        <dbReference type="ARBA" id="ARBA00004477"/>
    </source>
</evidence>
<keyword evidence="9 13" id="KW-1133">Transmembrane helix</keyword>
<feature type="transmembrane region" description="Helical" evidence="13">
    <location>
        <begin position="80"/>
        <end position="100"/>
    </location>
</feature>
<keyword evidence="4 13" id="KW-0812">Transmembrane</keyword>
<evidence type="ECO:0000313" key="15">
    <source>
        <dbReference type="EMBL" id="KAL3771851.1"/>
    </source>
</evidence>
<keyword evidence="8" id="KW-0521">NADP</keyword>
<evidence type="ECO:0000256" key="7">
    <source>
        <dbReference type="ARBA" id="ARBA00022848"/>
    </source>
</evidence>
<organism evidence="15 16">
    <name type="scientific">Discostella pseudostelligera</name>
    <dbReference type="NCBI Taxonomy" id="259834"/>
    <lineage>
        <taxon>Eukaryota</taxon>
        <taxon>Sar</taxon>
        <taxon>Stramenopiles</taxon>
        <taxon>Ochrophyta</taxon>
        <taxon>Bacillariophyta</taxon>
        <taxon>Coscinodiscophyceae</taxon>
        <taxon>Thalassiosirophycidae</taxon>
        <taxon>Stephanodiscales</taxon>
        <taxon>Stephanodiscaceae</taxon>
        <taxon>Discostella</taxon>
    </lineage>
</organism>
<dbReference type="GO" id="GO:0016491">
    <property type="term" value="F:oxidoreductase activity"/>
    <property type="evidence" value="ECO:0007669"/>
    <property type="project" value="UniProtKB-KW"/>
</dbReference>
<evidence type="ECO:0000256" key="13">
    <source>
        <dbReference type="SAM" id="Phobius"/>
    </source>
</evidence>
<keyword evidence="6" id="KW-0256">Endoplasmic reticulum</keyword>
<protein>
    <recommendedName>
        <fullName evidence="14">3-oxo-5-alpha-steroid 4-dehydrogenase C-terminal domain-containing protein</fullName>
    </recommendedName>
</protein>
<evidence type="ECO:0000256" key="8">
    <source>
        <dbReference type="ARBA" id="ARBA00022857"/>
    </source>
</evidence>
<keyword evidence="5" id="KW-0221">Differentiation</keyword>
<evidence type="ECO:0000256" key="3">
    <source>
        <dbReference type="ARBA" id="ARBA00007742"/>
    </source>
</evidence>
<dbReference type="GO" id="GO:0006629">
    <property type="term" value="P:lipid metabolic process"/>
    <property type="evidence" value="ECO:0007669"/>
    <property type="project" value="UniProtKB-KW"/>
</dbReference>
<evidence type="ECO:0000256" key="9">
    <source>
        <dbReference type="ARBA" id="ARBA00022989"/>
    </source>
</evidence>
<evidence type="ECO:0000256" key="4">
    <source>
        <dbReference type="ARBA" id="ARBA00022692"/>
    </source>
</evidence>
<dbReference type="Gene3D" id="1.20.120.1630">
    <property type="match status" value="1"/>
</dbReference>
<dbReference type="FunFam" id="1.20.120.1630:FF:000014">
    <property type="entry name" value="Steroid 5-alpha reductase, putative"/>
    <property type="match status" value="1"/>
</dbReference>
<dbReference type="PANTHER" id="PTHR10556:SF57">
    <property type="entry name" value="3-OXO-5-ALPHA-STEROID 4-DEHYDROGENASE 1"/>
    <property type="match status" value="1"/>
</dbReference>
<dbReference type="PROSITE" id="PS50244">
    <property type="entry name" value="S5A_REDUCTASE"/>
    <property type="match status" value="1"/>
</dbReference>
<dbReference type="Proteomes" id="UP001530293">
    <property type="component" value="Unassembled WGS sequence"/>
</dbReference>
<comment type="similarity">
    <text evidence="3">Belongs to the steroid 5-alpha reductase family.</text>
</comment>
<evidence type="ECO:0000259" key="14">
    <source>
        <dbReference type="Pfam" id="PF02544"/>
    </source>
</evidence>
<dbReference type="InterPro" id="IPR001104">
    <property type="entry name" value="3-oxo-5_a-steroid_4-DH_C"/>
</dbReference>
<keyword evidence="12 13" id="KW-0472">Membrane</keyword>
<dbReference type="AlphaFoldDB" id="A0ABD3NA03"/>
<evidence type="ECO:0000256" key="5">
    <source>
        <dbReference type="ARBA" id="ARBA00022782"/>
    </source>
</evidence>
<evidence type="ECO:0000313" key="16">
    <source>
        <dbReference type="Proteomes" id="UP001530293"/>
    </source>
</evidence>
<feature type="transmembrane region" description="Helical" evidence="13">
    <location>
        <begin position="120"/>
        <end position="141"/>
    </location>
</feature>
<feature type="domain" description="3-oxo-5-alpha-steroid 4-dehydrogenase C-terminal" evidence="14">
    <location>
        <begin position="116"/>
        <end position="292"/>
    </location>
</feature>
<evidence type="ECO:0000256" key="11">
    <source>
        <dbReference type="ARBA" id="ARBA00023098"/>
    </source>
</evidence>
<feature type="transmembrane region" description="Helical" evidence="13">
    <location>
        <begin position="57"/>
        <end position="74"/>
    </location>
</feature>
<keyword evidence="16" id="KW-1185">Reference proteome</keyword>
<proteinExistence type="inferred from homology"/>
<name>A0ABD3NA03_9STRA</name>
<evidence type="ECO:0000256" key="12">
    <source>
        <dbReference type="ARBA" id="ARBA00023136"/>
    </source>
</evidence>
<gene>
    <name evidence="15" type="ORF">ACHAWU_004410</name>
</gene>
<evidence type="ECO:0000256" key="2">
    <source>
        <dbReference type="ARBA" id="ARBA00004524"/>
    </source>
</evidence>
<evidence type="ECO:0000256" key="10">
    <source>
        <dbReference type="ARBA" id="ARBA00023002"/>
    </source>
</evidence>
<dbReference type="GO" id="GO:0030154">
    <property type="term" value="P:cell differentiation"/>
    <property type="evidence" value="ECO:0007669"/>
    <property type="project" value="UniProtKB-KW"/>
</dbReference>
<feature type="transmembrane region" description="Helical" evidence="13">
    <location>
        <begin position="161"/>
        <end position="181"/>
    </location>
</feature>
<accession>A0ABD3NA03</accession>
<comment type="subcellular location">
    <subcellularLocation>
        <location evidence="1">Endoplasmic reticulum membrane</location>
        <topology evidence="1">Multi-pass membrane protein</topology>
    </subcellularLocation>
    <subcellularLocation>
        <location evidence="2">Microsome membrane</location>
    </subcellularLocation>
</comment>
<dbReference type="InterPro" id="IPR039357">
    <property type="entry name" value="SRD5A/TECR"/>
</dbReference>
<feature type="transmembrane region" description="Helical" evidence="13">
    <location>
        <begin position="17"/>
        <end position="37"/>
    </location>
</feature>
<sequence length="293" mass="34368">MASDPDPFELHTTLSHLFLLSSIPTYLLTRCIIVAPFGRHVPKQNHWWFGPKFDARWSWFLFEFPNLIWAWYYYSSMPYPKSYTISTNVMLMSLFTLHYINRDIIYPLRMNPNSQKVPLVVTIAAGIITTWNGYLQCFYLAQIRQDSPLSLSLSLENIQTWVGIGFFFLGMGINIHSDAVLRNLRLNNSSTAKPISQQQNQQNGTRLQQHDQHAYYIPHSPWFTYISCPNFFGELVEWFGFSMASHFSLPSVAFLIYTASNLIPRGIAHHYWYQQKFEDYPRERKWAVIPFIV</sequence>
<keyword evidence="10" id="KW-0560">Oxidoreductase</keyword>
<dbReference type="Pfam" id="PF02544">
    <property type="entry name" value="Steroid_dh"/>
    <property type="match status" value="1"/>
</dbReference>
<dbReference type="EMBL" id="JALLBG020000020">
    <property type="protein sequence ID" value="KAL3771851.1"/>
    <property type="molecule type" value="Genomic_DNA"/>
</dbReference>
<keyword evidence="7" id="KW-0492">Microsome</keyword>
<evidence type="ECO:0000256" key="6">
    <source>
        <dbReference type="ARBA" id="ARBA00022824"/>
    </source>
</evidence>
<reference evidence="15 16" key="1">
    <citation type="submission" date="2024-10" db="EMBL/GenBank/DDBJ databases">
        <title>Updated reference genomes for cyclostephanoid diatoms.</title>
        <authorList>
            <person name="Roberts W.R."/>
            <person name="Alverson A.J."/>
        </authorList>
    </citation>
    <scope>NUCLEOTIDE SEQUENCE [LARGE SCALE GENOMIC DNA]</scope>
    <source>
        <strain evidence="15 16">AJA232-27</strain>
    </source>
</reference>
<comment type="caution">
    <text evidence="15">The sequence shown here is derived from an EMBL/GenBank/DDBJ whole genome shotgun (WGS) entry which is preliminary data.</text>
</comment>
<dbReference type="GO" id="GO:0005789">
    <property type="term" value="C:endoplasmic reticulum membrane"/>
    <property type="evidence" value="ECO:0007669"/>
    <property type="project" value="UniProtKB-SubCell"/>
</dbReference>